<evidence type="ECO:0000259" key="3">
    <source>
        <dbReference type="SMART" id="SM00849"/>
    </source>
</evidence>
<evidence type="ECO:0000313" key="4">
    <source>
        <dbReference type="EMBL" id="MQT11682.1"/>
    </source>
</evidence>
<keyword evidence="5" id="KW-1185">Reference proteome</keyword>
<dbReference type="Gene3D" id="3.60.15.10">
    <property type="entry name" value="Ribonuclease Z/Hydroxyacylglutathione hydrolase-like"/>
    <property type="match status" value="1"/>
</dbReference>
<protein>
    <recommendedName>
        <fullName evidence="2">UPF0173 metal-dependent hydrolase F0357_03125</fullName>
    </recommendedName>
</protein>
<dbReference type="EMBL" id="VWNA01000001">
    <property type="protein sequence ID" value="MQT11682.1"/>
    <property type="molecule type" value="Genomic_DNA"/>
</dbReference>
<dbReference type="InterPro" id="IPR036866">
    <property type="entry name" value="RibonucZ/Hydroxyglut_hydro"/>
</dbReference>
<evidence type="ECO:0000256" key="2">
    <source>
        <dbReference type="HAMAP-Rule" id="MF_00457"/>
    </source>
</evidence>
<reference evidence="4 5" key="1">
    <citation type="submission" date="2019-09" db="EMBL/GenBank/DDBJ databases">
        <title>Segnochrobactrum spirostomi gen. nov., sp. nov., isolated from the ciliate Spirostomum cf. yagiui and description of a novel family, Segnochrobactraceae fam. nov. within the order Rhizobiales of the class Alphaproteobacteria.</title>
        <authorList>
            <person name="Akter S."/>
            <person name="Shazib S.U.A."/>
            <person name="Shin M.K."/>
        </authorList>
    </citation>
    <scope>NUCLEOTIDE SEQUENCE [LARGE SCALE GENOMIC DNA]</scope>
    <source>
        <strain evidence="4 5">Sp-1</strain>
    </source>
</reference>
<dbReference type="Proteomes" id="UP000332515">
    <property type="component" value="Unassembled WGS sequence"/>
</dbReference>
<feature type="domain" description="Metallo-beta-lactamase" evidence="3">
    <location>
        <begin position="7"/>
        <end position="171"/>
    </location>
</feature>
<dbReference type="PANTHER" id="PTHR43546:SF3">
    <property type="entry name" value="UPF0173 METAL-DEPENDENT HYDROLASE MJ1163"/>
    <property type="match status" value="1"/>
</dbReference>
<comment type="similarity">
    <text evidence="2">Belongs to the UPF0173 family.</text>
</comment>
<organism evidence="4 5">
    <name type="scientific">Segnochrobactrum spirostomi</name>
    <dbReference type="NCBI Taxonomy" id="2608987"/>
    <lineage>
        <taxon>Bacteria</taxon>
        <taxon>Pseudomonadati</taxon>
        <taxon>Pseudomonadota</taxon>
        <taxon>Alphaproteobacteria</taxon>
        <taxon>Hyphomicrobiales</taxon>
        <taxon>Segnochrobactraceae</taxon>
        <taxon>Segnochrobactrum</taxon>
    </lineage>
</organism>
<dbReference type="SMART" id="SM00849">
    <property type="entry name" value="Lactamase_B"/>
    <property type="match status" value="1"/>
</dbReference>
<sequence>MQITWFGHSAFRVEIPDAKILIDPFFTGNPTFPGSVDAASAGVTHIVLTHGHGDHVGDTVAIAKKTGATVVANPEIVGWLGSQGVEKLDMGNTGGTVSLGAFTVTFTPALHSSAIEGPDGRAVYMGNPLGIVIKAHGQPTLYHMGDTDLFSDMKLIDELHRPDIGIVPIGDRFTMSAKTAAYACSRFFNFKKVIPCHYGTFPLLAQSADEFVEDMSGSRAIVYVPERGVAFEALDPAV</sequence>
<evidence type="ECO:0000313" key="5">
    <source>
        <dbReference type="Proteomes" id="UP000332515"/>
    </source>
</evidence>
<evidence type="ECO:0000256" key="1">
    <source>
        <dbReference type="ARBA" id="ARBA00022801"/>
    </source>
</evidence>
<dbReference type="Pfam" id="PF12706">
    <property type="entry name" value="Lactamase_B_2"/>
    <property type="match status" value="1"/>
</dbReference>
<comment type="caution">
    <text evidence="4">The sequence shown here is derived from an EMBL/GenBank/DDBJ whole genome shotgun (WGS) entry which is preliminary data.</text>
</comment>
<dbReference type="NCBIfam" id="NF001911">
    <property type="entry name" value="PRK00685.1"/>
    <property type="match status" value="1"/>
</dbReference>
<dbReference type="InterPro" id="IPR022877">
    <property type="entry name" value="UPF0173"/>
</dbReference>
<dbReference type="InterPro" id="IPR050114">
    <property type="entry name" value="UPF0173_UPF0282_UlaG_hydrolase"/>
</dbReference>
<gene>
    <name evidence="4" type="ORF">F0357_03125</name>
</gene>
<dbReference type="SUPFAM" id="SSF56281">
    <property type="entry name" value="Metallo-hydrolase/oxidoreductase"/>
    <property type="match status" value="1"/>
</dbReference>
<accession>A0A6A7Y1I8</accession>
<name>A0A6A7Y1I8_9HYPH</name>
<dbReference type="PANTHER" id="PTHR43546">
    <property type="entry name" value="UPF0173 METAL-DEPENDENT HYDROLASE MJ1163-RELATED"/>
    <property type="match status" value="1"/>
</dbReference>
<keyword evidence="1 2" id="KW-0378">Hydrolase</keyword>
<dbReference type="RefSeq" id="WP_153478632.1">
    <property type="nucleotide sequence ID" value="NZ_VWNA01000001.1"/>
</dbReference>
<dbReference type="AlphaFoldDB" id="A0A6A7Y1I8"/>
<dbReference type="InterPro" id="IPR001279">
    <property type="entry name" value="Metallo-B-lactamas"/>
</dbReference>
<dbReference type="GO" id="GO:0016787">
    <property type="term" value="F:hydrolase activity"/>
    <property type="evidence" value="ECO:0007669"/>
    <property type="project" value="UniProtKB-UniRule"/>
</dbReference>
<dbReference type="HAMAP" id="MF_00457">
    <property type="entry name" value="UPF0173"/>
    <property type="match status" value="1"/>
</dbReference>
<proteinExistence type="inferred from homology"/>